<dbReference type="GO" id="GO:0071222">
    <property type="term" value="P:cellular response to lipopolysaccharide"/>
    <property type="evidence" value="ECO:0007669"/>
    <property type="project" value="TreeGrafter"/>
</dbReference>
<dbReference type="Ensembl" id="ENSCCRT00015099654.1">
    <property type="protein sequence ID" value="ENSCCRP00015096520.1"/>
    <property type="gene ID" value="ENSCCRG00015038901.1"/>
</dbReference>
<dbReference type="InterPro" id="IPR036179">
    <property type="entry name" value="Ig-like_dom_sf"/>
</dbReference>
<dbReference type="InterPro" id="IPR051713">
    <property type="entry name" value="T-cell_Activation_Regulation"/>
</dbReference>
<dbReference type="AlphaFoldDB" id="A0A8C1ZX60"/>
<keyword evidence="7" id="KW-1015">Disulfide bond</keyword>
<evidence type="ECO:0000256" key="4">
    <source>
        <dbReference type="ARBA" id="ARBA00022729"/>
    </source>
</evidence>
<dbReference type="PROSITE" id="PS50835">
    <property type="entry name" value="IG_LIKE"/>
    <property type="match status" value="1"/>
</dbReference>
<evidence type="ECO:0000256" key="8">
    <source>
        <dbReference type="ARBA" id="ARBA00023170"/>
    </source>
</evidence>
<evidence type="ECO:0000256" key="11">
    <source>
        <dbReference type="SAM" id="Phobius"/>
    </source>
</evidence>
<evidence type="ECO:0000256" key="2">
    <source>
        <dbReference type="ARBA" id="ARBA00022475"/>
    </source>
</evidence>
<dbReference type="InterPro" id="IPR007110">
    <property type="entry name" value="Ig-like_dom"/>
</dbReference>
<evidence type="ECO:0000259" key="12">
    <source>
        <dbReference type="PROSITE" id="PS50835"/>
    </source>
</evidence>
<feature type="transmembrane region" description="Helical" evidence="11">
    <location>
        <begin position="198"/>
        <end position="222"/>
    </location>
</feature>
<protein>
    <recommendedName>
        <fullName evidence="12">Ig-like domain-containing protein</fullName>
    </recommendedName>
</protein>
<evidence type="ECO:0000256" key="5">
    <source>
        <dbReference type="ARBA" id="ARBA00022989"/>
    </source>
</evidence>
<evidence type="ECO:0000256" key="10">
    <source>
        <dbReference type="ARBA" id="ARBA00023319"/>
    </source>
</evidence>
<dbReference type="GO" id="GO:0042130">
    <property type="term" value="P:negative regulation of T cell proliferation"/>
    <property type="evidence" value="ECO:0007669"/>
    <property type="project" value="TreeGrafter"/>
</dbReference>
<dbReference type="GO" id="GO:0031295">
    <property type="term" value="P:T cell costimulation"/>
    <property type="evidence" value="ECO:0007669"/>
    <property type="project" value="TreeGrafter"/>
</dbReference>
<accession>A0A8C1ZX60</accession>
<evidence type="ECO:0000256" key="7">
    <source>
        <dbReference type="ARBA" id="ARBA00023157"/>
    </source>
</evidence>
<name>A0A8C1ZX60_CYPCA</name>
<dbReference type="Gene3D" id="2.60.40.10">
    <property type="entry name" value="Immunoglobulins"/>
    <property type="match status" value="1"/>
</dbReference>
<dbReference type="InterPro" id="IPR013106">
    <property type="entry name" value="Ig_V-set"/>
</dbReference>
<dbReference type="SMART" id="SM00409">
    <property type="entry name" value="IG"/>
    <property type="match status" value="1"/>
</dbReference>
<keyword evidence="6 11" id="KW-0472">Membrane</keyword>
<sequence length="232" mass="27123">MFTFSVFMAEPSHHTPVPPGASVVLPCYEDKPSRMENLKVEWRKKDLKDLVHLYQNSESRAEEQDEDYQKRAHFFTEHIKDGNLSLRLEKLRAEDEGEYTCTVHSGLLWNPRQSSTEINVVLKLLETVFRLQMFLVFCPNVLMFLAFVLWGVSEGNIKTWVKNYSYETEYIVFSAVFYSVLFKSAVDKSLNYAGFEGVMIIILFVIVILFTLFYIIYCKYFLPSRVSEMNVL</sequence>
<keyword evidence="2" id="KW-1003">Cell membrane</keyword>
<dbReference type="PANTHER" id="PTHR25466:SF14">
    <property type="entry name" value="BUTYROPHILIN SUBFAMILY 2 MEMBER A2-LIKE-RELATED"/>
    <property type="match status" value="1"/>
</dbReference>
<dbReference type="SUPFAM" id="SSF48726">
    <property type="entry name" value="Immunoglobulin"/>
    <property type="match status" value="1"/>
</dbReference>
<evidence type="ECO:0000256" key="1">
    <source>
        <dbReference type="ARBA" id="ARBA00004251"/>
    </source>
</evidence>
<dbReference type="GO" id="GO:0042102">
    <property type="term" value="P:positive regulation of T cell proliferation"/>
    <property type="evidence" value="ECO:0007669"/>
    <property type="project" value="TreeGrafter"/>
</dbReference>
<dbReference type="InterPro" id="IPR013783">
    <property type="entry name" value="Ig-like_fold"/>
</dbReference>
<dbReference type="FunFam" id="2.60.40.10:FF:000142">
    <property type="entry name" value="V-set domain-containing T-cell activation inhibitor 1"/>
    <property type="match status" value="1"/>
</dbReference>
<dbReference type="Proteomes" id="UP000694700">
    <property type="component" value="Unplaced"/>
</dbReference>
<dbReference type="GO" id="GO:0009897">
    <property type="term" value="C:external side of plasma membrane"/>
    <property type="evidence" value="ECO:0007669"/>
    <property type="project" value="TreeGrafter"/>
</dbReference>
<keyword evidence="3 11" id="KW-0812">Transmembrane</keyword>
<comment type="subcellular location">
    <subcellularLocation>
        <location evidence="1">Cell membrane</location>
        <topology evidence="1">Single-pass type I membrane protein</topology>
    </subcellularLocation>
</comment>
<feature type="transmembrane region" description="Helical" evidence="11">
    <location>
        <begin position="170"/>
        <end position="186"/>
    </location>
</feature>
<evidence type="ECO:0000256" key="6">
    <source>
        <dbReference type="ARBA" id="ARBA00023136"/>
    </source>
</evidence>
<dbReference type="Pfam" id="PF07686">
    <property type="entry name" value="V-set"/>
    <property type="match status" value="1"/>
</dbReference>
<dbReference type="PANTHER" id="PTHR25466">
    <property type="entry name" value="T-LYMPHOCYTE ACTIVATION ANTIGEN"/>
    <property type="match status" value="1"/>
</dbReference>
<feature type="domain" description="Ig-like" evidence="12">
    <location>
        <begin position="5"/>
        <end position="121"/>
    </location>
</feature>
<reference evidence="13" key="1">
    <citation type="submission" date="2025-08" db="UniProtKB">
        <authorList>
            <consortium name="Ensembl"/>
        </authorList>
    </citation>
    <scope>IDENTIFICATION</scope>
</reference>
<evidence type="ECO:0000256" key="9">
    <source>
        <dbReference type="ARBA" id="ARBA00023180"/>
    </source>
</evidence>
<organism evidence="13 14">
    <name type="scientific">Cyprinus carpio</name>
    <name type="common">Common carp</name>
    <dbReference type="NCBI Taxonomy" id="7962"/>
    <lineage>
        <taxon>Eukaryota</taxon>
        <taxon>Metazoa</taxon>
        <taxon>Chordata</taxon>
        <taxon>Craniata</taxon>
        <taxon>Vertebrata</taxon>
        <taxon>Euteleostomi</taxon>
        <taxon>Actinopterygii</taxon>
        <taxon>Neopterygii</taxon>
        <taxon>Teleostei</taxon>
        <taxon>Ostariophysi</taxon>
        <taxon>Cypriniformes</taxon>
        <taxon>Cyprinidae</taxon>
        <taxon>Cyprininae</taxon>
        <taxon>Cyprinus</taxon>
    </lineage>
</organism>
<evidence type="ECO:0000313" key="13">
    <source>
        <dbReference type="Ensembl" id="ENSCCRP00015096520.1"/>
    </source>
</evidence>
<keyword evidence="4" id="KW-0732">Signal</keyword>
<evidence type="ECO:0000256" key="3">
    <source>
        <dbReference type="ARBA" id="ARBA00022692"/>
    </source>
</evidence>
<dbReference type="GO" id="GO:0007166">
    <property type="term" value="P:cell surface receptor signaling pathway"/>
    <property type="evidence" value="ECO:0007669"/>
    <property type="project" value="TreeGrafter"/>
</dbReference>
<keyword evidence="8" id="KW-0675">Receptor</keyword>
<dbReference type="GO" id="GO:0006955">
    <property type="term" value="P:immune response"/>
    <property type="evidence" value="ECO:0007669"/>
    <property type="project" value="TreeGrafter"/>
</dbReference>
<dbReference type="InterPro" id="IPR003599">
    <property type="entry name" value="Ig_sub"/>
</dbReference>
<proteinExistence type="predicted"/>
<keyword evidence="10" id="KW-0393">Immunoglobulin domain</keyword>
<keyword evidence="9" id="KW-0325">Glycoprotein</keyword>
<evidence type="ECO:0000313" key="14">
    <source>
        <dbReference type="Proteomes" id="UP000694700"/>
    </source>
</evidence>
<keyword evidence="5 11" id="KW-1133">Transmembrane helix</keyword>
<feature type="transmembrane region" description="Helical" evidence="11">
    <location>
        <begin position="131"/>
        <end position="150"/>
    </location>
</feature>